<accession>A0A5C7FBA8</accession>
<organism evidence="2 3">
    <name type="scientific">Alkalicoccus halolimnae</name>
    <dbReference type="NCBI Taxonomy" id="1667239"/>
    <lineage>
        <taxon>Bacteria</taxon>
        <taxon>Bacillati</taxon>
        <taxon>Bacillota</taxon>
        <taxon>Bacilli</taxon>
        <taxon>Bacillales</taxon>
        <taxon>Bacillaceae</taxon>
        <taxon>Alkalicoccus</taxon>
    </lineage>
</organism>
<dbReference type="PANTHER" id="PTHR47619">
    <property type="entry name" value="METALLO-HYDROLASE YYCJ-RELATED"/>
    <property type="match status" value="1"/>
</dbReference>
<dbReference type="InterPro" id="IPR001279">
    <property type="entry name" value="Metallo-B-lactamas"/>
</dbReference>
<gene>
    <name evidence="2" type="ORF">FTX54_016595</name>
</gene>
<name>A0A5C7FBA8_9BACI</name>
<feature type="domain" description="Metallo-beta-lactamase" evidence="1">
    <location>
        <begin position="13"/>
        <end position="218"/>
    </location>
</feature>
<keyword evidence="3" id="KW-1185">Reference proteome</keyword>
<dbReference type="RefSeq" id="WP_147802550.1">
    <property type="nucleotide sequence ID" value="NZ_CP144914.1"/>
</dbReference>
<reference evidence="2 3" key="1">
    <citation type="submission" date="2024-01" db="EMBL/GenBank/DDBJ databases">
        <title>Complete Genome Sequence of Alkalicoccus halolimnae BZ-SZ-XJ29T, a Moderately Halophilic Bacterium Isolated from a Salt Lake.</title>
        <authorList>
            <person name="Zhao B."/>
        </authorList>
    </citation>
    <scope>NUCLEOTIDE SEQUENCE [LARGE SCALE GENOMIC DNA]</scope>
    <source>
        <strain evidence="2 3">BZ-SZ-XJ29</strain>
    </source>
</reference>
<sequence length="264" mass="29459">MSLKFSVLASGSTGNAIYIETPSQRLLVDAGLSGKKIEKLAGEISLDLHSLDGILVSHEHSDHIKGAGILARRYSLPLYANEKTWQAMETLIGAVPEEQKFLWANEKLQTFGDMDIESFSVSHDAADPMFFSFMYEGKKLTILTDTGYVSERMLGAAEEADVLIFESNHDVGMLRMGRYPWNVKRRILGDEGHVSNEDAGMALADIVRRKKADVYLAHLSKDNNMKDLARMTVQQTLEMEGVAAGEDYRLFDTDPDRPTVLREV</sequence>
<dbReference type="InterPro" id="IPR052533">
    <property type="entry name" value="WalJ/YycJ-like"/>
</dbReference>
<evidence type="ECO:0000259" key="1">
    <source>
        <dbReference type="SMART" id="SM00849"/>
    </source>
</evidence>
<dbReference type="Gene3D" id="3.60.15.10">
    <property type="entry name" value="Ribonuclease Z/Hydroxyacylglutathione hydrolase-like"/>
    <property type="match status" value="1"/>
</dbReference>
<proteinExistence type="predicted"/>
<dbReference type="EMBL" id="CP144914">
    <property type="protein sequence ID" value="WWD79988.1"/>
    <property type="molecule type" value="Genomic_DNA"/>
</dbReference>
<dbReference type="InterPro" id="IPR058121">
    <property type="entry name" value="WalJ/YycJ"/>
</dbReference>
<dbReference type="AlphaFoldDB" id="A0A5C7FBA8"/>
<dbReference type="CDD" id="cd07733">
    <property type="entry name" value="YycJ-like_MBL-fold"/>
    <property type="match status" value="1"/>
</dbReference>
<dbReference type="SUPFAM" id="SSF56281">
    <property type="entry name" value="Metallo-hydrolase/oxidoreductase"/>
    <property type="match status" value="1"/>
</dbReference>
<dbReference type="PANTHER" id="PTHR47619:SF1">
    <property type="entry name" value="EXODEOXYRIBONUCLEASE WALJ"/>
    <property type="match status" value="1"/>
</dbReference>
<dbReference type="KEGG" id="ahal:FTX54_016595"/>
<dbReference type="Pfam" id="PF12706">
    <property type="entry name" value="Lactamase_B_2"/>
    <property type="match status" value="1"/>
</dbReference>
<dbReference type="SMART" id="SM00849">
    <property type="entry name" value="Lactamase_B"/>
    <property type="match status" value="1"/>
</dbReference>
<protein>
    <submittedName>
        <fullName evidence="2">MBL fold metallo-hydrolase</fullName>
    </submittedName>
</protein>
<evidence type="ECO:0000313" key="2">
    <source>
        <dbReference type="EMBL" id="WWD79988.1"/>
    </source>
</evidence>
<dbReference type="Proteomes" id="UP000321816">
    <property type="component" value="Chromosome"/>
</dbReference>
<dbReference type="InterPro" id="IPR036866">
    <property type="entry name" value="RibonucZ/Hydroxyglut_hydro"/>
</dbReference>
<evidence type="ECO:0000313" key="3">
    <source>
        <dbReference type="Proteomes" id="UP000321816"/>
    </source>
</evidence>
<dbReference type="OrthoDB" id="9781189at2"/>